<name>A0A0B0H5E7_SOVGS</name>
<dbReference type="GO" id="GO:0005737">
    <property type="term" value="C:cytoplasm"/>
    <property type="evidence" value="ECO:0007669"/>
    <property type="project" value="UniProtKB-SubCell"/>
</dbReference>
<dbReference type="InterPro" id="IPR000544">
    <property type="entry name" value="Octanoyltransferase"/>
</dbReference>
<dbReference type="PATRIC" id="fig|2340.3.peg.2032"/>
<feature type="binding site" evidence="6 9">
    <location>
        <begin position="140"/>
        <end position="142"/>
    </location>
    <ligand>
        <name>substrate</name>
    </ligand>
</feature>
<dbReference type="GO" id="GO:0033819">
    <property type="term" value="F:lipoyl(octanoyl) transferase activity"/>
    <property type="evidence" value="ECO:0007669"/>
    <property type="project" value="UniProtKB-EC"/>
</dbReference>
<accession>A0A0B0H5E7</accession>
<feature type="binding site" evidence="6 9">
    <location>
        <begin position="153"/>
        <end position="155"/>
    </location>
    <ligand>
        <name>substrate</name>
    </ligand>
</feature>
<dbReference type="Gene3D" id="3.30.930.10">
    <property type="entry name" value="Bira Bifunctional Protein, Domain 2"/>
    <property type="match status" value="1"/>
</dbReference>
<evidence type="ECO:0000256" key="2">
    <source>
        <dbReference type="ARBA" id="ARBA00022490"/>
    </source>
</evidence>
<dbReference type="Pfam" id="PF21948">
    <property type="entry name" value="LplA-B_cat"/>
    <property type="match status" value="1"/>
</dbReference>
<dbReference type="PROSITE" id="PS51733">
    <property type="entry name" value="BPL_LPL_CATALYTIC"/>
    <property type="match status" value="1"/>
</dbReference>
<keyword evidence="2 6" id="KW-0963">Cytoplasm</keyword>
<evidence type="ECO:0000256" key="7">
    <source>
        <dbReference type="PIRNR" id="PIRNR016262"/>
    </source>
</evidence>
<comment type="similarity">
    <text evidence="6 7">Belongs to the LipB family.</text>
</comment>
<dbReference type="NCBIfam" id="NF010922">
    <property type="entry name" value="PRK14342.1"/>
    <property type="match status" value="1"/>
</dbReference>
<comment type="function">
    <text evidence="5 6 7">Catalyzes the transfer of endogenously produced octanoic acid from octanoyl-acyl-carrier-protein onto the lipoyl domains of lipoate-dependent enzymes. Lipoyl-ACP can also act as a substrate although octanoyl-ACP is likely to be the physiological substrate.</text>
</comment>
<dbReference type="FunFam" id="3.30.930.10:FF:000020">
    <property type="entry name" value="Octanoyltransferase"/>
    <property type="match status" value="1"/>
</dbReference>
<keyword evidence="3 6" id="KW-0808">Transferase</keyword>
<dbReference type="InterPro" id="IPR004143">
    <property type="entry name" value="BPL_LPL_catalytic"/>
</dbReference>
<dbReference type="PROSITE" id="PS01313">
    <property type="entry name" value="LIPB"/>
    <property type="match status" value="1"/>
</dbReference>
<comment type="subcellular location">
    <subcellularLocation>
        <location evidence="6">Cytoplasm</location>
    </subcellularLocation>
</comment>
<dbReference type="AlphaFoldDB" id="A0A0B0H5E7"/>
<evidence type="ECO:0000313" key="12">
    <source>
        <dbReference type="EMBL" id="KHF25413.1"/>
    </source>
</evidence>
<evidence type="ECO:0000256" key="5">
    <source>
        <dbReference type="ARBA" id="ARBA00024732"/>
    </source>
</evidence>
<dbReference type="STRING" id="2340.JV46_11200"/>
<comment type="catalytic activity">
    <reaction evidence="6 7">
        <text>octanoyl-[ACP] + L-lysyl-[protein] = N(6)-octanoyl-L-lysyl-[protein] + holo-[ACP] + H(+)</text>
        <dbReference type="Rhea" id="RHEA:17665"/>
        <dbReference type="Rhea" id="RHEA-COMP:9636"/>
        <dbReference type="Rhea" id="RHEA-COMP:9685"/>
        <dbReference type="Rhea" id="RHEA-COMP:9752"/>
        <dbReference type="Rhea" id="RHEA-COMP:9928"/>
        <dbReference type="ChEBI" id="CHEBI:15378"/>
        <dbReference type="ChEBI" id="CHEBI:29969"/>
        <dbReference type="ChEBI" id="CHEBI:64479"/>
        <dbReference type="ChEBI" id="CHEBI:78463"/>
        <dbReference type="ChEBI" id="CHEBI:78809"/>
        <dbReference type="EC" id="2.3.1.181"/>
    </reaction>
</comment>
<dbReference type="EMBL" id="JRAA01000002">
    <property type="protein sequence ID" value="KHF25413.1"/>
    <property type="molecule type" value="Genomic_DNA"/>
</dbReference>
<dbReference type="InterPro" id="IPR045864">
    <property type="entry name" value="aa-tRNA-synth_II/BPL/LPL"/>
</dbReference>
<dbReference type="RefSeq" id="WP_043117640.1">
    <property type="nucleotide sequence ID" value="NZ_JRAA01000002.1"/>
</dbReference>
<evidence type="ECO:0000256" key="6">
    <source>
        <dbReference type="HAMAP-Rule" id="MF_00013"/>
    </source>
</evidence>
<evidence type="ECO:0000313" key="13">
    <source>
        <dbReference type="Proteomes" id="UP000030856"/>
    </source>
</evidence>
<keyword evidence="4 6" id="KW-0012">Acyltransferase</keyword>
<evidence type="ECO:0000256" key="1">
    <source>
        <dbReference type="ARBA" id="ARBA00004821"/>
    </source>
</evidence>
<proteinExistence type="inferred from homology"/>
<dbReference type="SUPFAM" id="SSF55681">
    <property type="entry name" value="Class II aaRS and biotin synthetases"/>
    <property type="match status" value="1"/>
</dbReference>
<comment type="caution">
    <text evidence="12">The sequence shown here is derived from an EMBL/GenBank/DDBJ whole genome shotgun (WGS) entry which is preliminary data.</text>
</comment>
<dbReference type="GeneID" id="86992323"/>
<dbReference type="PIRSF" id="PIRSF016262">
    <property type="entry name" value="LPLase"/>
    <property type="match status" value="1"/>
</dbReference>
<dbReference type="PANTHER" id="PTHR10993">
    <property type="entry name" value="OCTANOYLTRANSFERASE"/>
    <property type="match status" value="1"/>
</dbReference>
<dbReference type="UniPathway" id="UPA00538">
    <property type="reaction ID" value="UER00592"/>
</dbReference>
<reference evidence="12 13" key="1">
    <citation type="journal article" date="2014" name="BMC Genomics">
        <title>The genome of the intracellular bacterium of the coastal bivalve, Solemya velum: a blueprint for thriving in and out of symbiosis.</title>
        <authorList>
            <person name="Dmytrenko O."/>
            <person name="Russell S.L."/>
            <person name="Loo W.T."/>
            <person name="Fontanez K.M."/>
            <person name="Liao L."/>
            <person name="Roeselers G."/>
            <person name="Sharma R."/>
            <person name="Stewart F.J."/>
            <person name="Newton I.L."/>
            <person name="Woyke T."/>
            <person name="Wu D."/>
            <person name="Lang J.M."/>
            <person name="Eisen J.A."/>
            <person name="Cavanaugh C.M."/>
        </authorList>
    </citation>
    <scope>NUCLEOTIDE SEQUENCE [LARGE SCALE GENOMIC DNA]</scope>
    <source>
        <strain evidence="12 13">WH</strain>
    </source>
</reference>
<dbReference type="CDD" id="cd16444">
    <property type="entry name" value="LipB"/>
    <property type="match status" value="1"/>
</dbReference>
<evidence type="ECO:0000256" key="9">
    <source>
        <dbReference type="PIRSR" id="PIRSR016262-2"/>
    </source>
</evidence>
<evidence type="ECO:0000256" key="10">
    <source>
        <dbReference type="PIRSR" id="PIRSR016262-3"/>
    </source>
</evidence>
<evidence type="ECO:0000259" key="11">
    <source>
        <dbReference type="PROSITE" id="PS51733"/>
    </source>
</evidence>
<feature type="site" description="Lowers pKa of active site Cys" evidence="6 10">
    <location>
        <position position="137"/>
    </location>
</feature>
<dbReference type="HAMAP" id="MF_00013">
    <property type="entry name" value="LipB"/>
    <property type="match status" value="1"/>
</dbReference>
<dbReference type="NCBIfam" id="TIGR00214">
    <property type="entry name" value="lipB"/>
    <property type="match status" value="1"/>
</dbReference>
<dbReference type="EC" id="2.3.1.181" evidence="6 7"/>
<feature type="domain" description="BPL/LPL catalytic" evidence="11">
    <location>
        <begin position="34"/>
        <end position="209"/>
    </location>
</feature>
<organism evidence="12 13">
    <name type="scientific">Solemya velum gill symbiont</name>
    <dbReference type="NCBI Taxonomy" id="2340"/>
    <lineage>
        <taxon>Bacteria</taxon>
        <taxon>Pseudomonadati</taxon>
        <taxon>Pseudomonadota</taxon>
        <taxon>Gammaproteobacteria</taxon>
        <taxon>sulfur-oxidizing symbionts</taxon>
    </lineage>
</organism>
<dbReference type="GO" id="GO:0016874">
    <property type="term" value="F:ligase activity"/>
    <property type="evidence" value="ECO:0007669"/>
    <property type="project" value="UniProtKB-KW"/>
</dbReference>
<dbReference type="eggNOG" id="COG0321">
    <property type="taxonomic scope" value="Bacteria"/>
</dbReference>
<sequence length="211" mass="23356">MNRQNTQLRLRQLGNMSYQSAWQAMQDFVTHRQKDDLSEIWLVEHPAVFTQGQAGKAEHILNPGDIPIVQSDRGGQVTYHGPGQAVVYILINLKEADIGIRTLVQTIEEAVIRLLANHEITGERREGAPGIYVNEAKIASIGLRVKKFNTYHGVSINTDMDLEPFSRINPCGYEGLAVTDLNKEGSHASVASVQTEFASELAELLGYTIIS</sequence>
<protein>
    <recommendedName>
        <fullName evidence="6 7">Octanoyltransferase</fullName>
        <ecNumber evidence="6 7">2.3.1.181</ecNumber>
    </recommendedName>
    <alternativeName>
        <fullName evidence="6">Lipoate-protein ligase B</fullName>
    </alternativeName>
    <alternativeName>
        <fullName evidence="6">Lipoyl/octanoyl transferase</fullName>
    </alternativeName>
    <alternativeName>
        <fullName evidence="6">Octanoyl-[acyl-carrier-protein]-protein N-octanoyltransferase</fullName>
    </alternativeName>
</protein>
<dbReference type="GO" id="GO:0009249">
    <property type="term" value="P:protein lipoylation"/>
    <property type="evidence" value="ECO:0007669"/>
    <property type="project" value="InterPro"/>
</dbReference>
<dbReference type="PANTHER" id="PTHR10993:SF7">
    <property type="entry name" value="LIPOYLTRANSFERASE 2, MITOCHONDRIAL-RELATED"/>
    <property type="match status" value="1"/>
</dbReference>
<feature type="active site" description="Acyl-thioester intermediate" evidence="6 8">
    <location>
        <position position="171"/>
    </location>
</feature>
<evidence type="ECO:0000256" key="4">
    <source>
        <dbReference type="ARBA" id="ARBA00023315"/>
    </source>
</evidence>
<keyword evidence="12" id="KW-0436">Ligase</keyword>
<dbReference type="InterPro" id="IPR020605">
    <property type="entry name" value="Octanoyltransferase_CS"/>
</dbReference>
<keyword evidence="13" id="KW-1185">Reference proteome</keyword>
<comment type="pathway">
    <text evidence="1 6 7">Protein modification; protein lipoylation via endogenous pathway; protein N(6)-(lipoyl)lysine from octanoyl-[acyl-carrier-protein]: step 1/2.</text>
</comment>
<feature type="binding site" evidence="6 9">
    <location>
        <begin position="73"/>
        <end position="80"/>
    </location>
    <ligand>
        <name>substrate</name>
    </ligand>
</feature>
<gene>
    <name evidence="6" type="primary">lipB</name>
    <name evidence="12" type="ORF">JV46_11200</name>
</gene>
<comment type="miscellaneous">
    <text evidence="6">In the reaction, the free carboxyl group of octanoic acid is attached via an amide linkage to the epsilon-amino group of a specific lysine residue of lipoyl domains of lipoate-dependent enzymes.</text>
</comment>
<evidence type="ECO:0000256" key="3">
    <source>
        <dbReference type="ARBA" id="ARBA00022679"/>
    </source>
</evidence>
<evidence type="ECO:0000256" key="8">
    <source>
        <dbReference type="PIRSR" id="PIRSR016262-1"/>
    </source>
</evidence>
<dbReference type="Proteomes" id="UP000030856">
    <property type="component" value="Unassembled WGS sequence"/>
</dbReference>